<keyword evidence="1" id="KW-0812">Transmembrane</keyword>
<accession>A0ABY4DWD0</accession>
<name>A0ABY4DWD0_9NEIS</name>
<gene>
    <name evidence="2" type="ORF">LVJ82_09960</name>
</gene>
<keyword evidence="1" id="KW-0472">Membrane</keyword>
<dbReference type="EMBL" id="CP091511">
    <property type="protein sequence ID" value="UOO87818.1"/>
    <property type="molecule type" value="Genomic_DNA"/>
</dbReference>
<evidence type="ECO:0000313" key="3">
    <source>
        <dbReference type="Proteomes" id="UP000832011"/>
    </source>
</evidence>
<proteinExistence type="predicted"/>
<protein>
    <submittedName>
        <fullName evidence="2">DUF4350 domain-containing protein</fullName>
    </submittedName>
</protein>
<evidence type="ECO:0000313" key="2">
    <source>
        <dbReference type="EMBL" id="UOO87818.1"/>
    </source>
</evidence>
<keyword evidence="1" id="KW-1133">Transmembrane helix</keyword>
<reference evidence="2 3" key="1">
    <citation type="journal article" date="2022" name="Res Sq">
        <title>Evolution of multicellular longitudinally dividing oral cavity symbionts (Neisseriaceae).</title>
        <authorList>
            <person name="Nyongesa S."/>
            <person name="Weber P."/>
            <person name="Bernet E."/>
            <person name="Pullido F."/>
            <person name="Nieckarz M."/>
            <person name="Delaby M."/>
            <person name="Nieves C."/>
            <person name="Viehboeck T."/>
            <person name="Krause N."/>
            <person name="Rivera-Millot A."/>
            <person name="Nakamura A."/>
            <person name="Vischer N."/>
            <person name="VanNieuwenhze M."/>
            <person name="Brun Y."/>
            <person name="Cava F."/>
            <person name="Bulgheresi S."/>
            <person name="Veyrier F."/>
        </authorList>
    </citation>
    <scope>NUCLEOTIDE SEQUENCE [LARGE SCALE GENOMIC DNA]</scope>
    <source>
        <strain evidence="2 3">SN4</strain>
    </source>
</reference>
<dbReference type="RefSeq" id="WP_058356742.1">
    <property type="nucleotide sequence ID" value="NZ_CABKVG010000009.1"/>
</dbReference>
<sequence>MSPTPQSNARNIWLIVLAVVAVIAVGVFMGFKREPYTTWKEDESKLTLNKHGSLLSLSLFYQQQLPQMRQQVWRTWKDKEPTFSNQTNHLLFINSADNITTSQFNQLLAWVAQGNHVVLPINAYQIRQHDEKKQRDEDDAIPEAWNQLESQDEQPANIAAWAKLTLVKRDWSKQPAPALPQCNAYLERIAAATVQISPEAKQSADERKMILDYCAKNLNSISLPEGKTVYWLNQYGEDAGFNIAPSKNLLWQGKAAAGGHIARLQHGKGSVVLVNSMAGFANPRDPRSANSDLNRFDHAYLATYLAQGKQEVWFIDRISAAVQSTPPLWKKLWQFSPLFCVSMLLLFALFVWRAAHRQGVIKQLTHHEDRQLKQYLQAQGEFLWHKKQQQQVLSQLQQQLWQEWQRRIPGLSTLSKAEQLTAVQRMVSAPAADIELWLQALPAKPTTQQWLAYLQAHQHIRNAI</sequence>
<feature type="transmembrane region" description="Helical" evidence="1">
    <location>
        <begin position="332"/>
        <end position="352"/>
    </location>
</feature>
<feature type="transmembrane region" description="Helical" evidence="1">
    <location>
        <begin position="12"/>
        <end position="31"/>
    </location>
</feature>
<organism evidence="2 3">
    <name type="scientific">Vitreoscilla massiliensis</name>
    <dbReference type="NCBI Taxonomy" id="1689272"/>
    <lineage>
        <taxon>Bacteria</taxon>
        <taxon>Pseudomonadati</taxon>
        <taxon>Pseudomonadota</taxon>
        <taxon>Betaproteobacteria</taxon>
        <taxon>Neisseriales</taxon>
        <taxon>Neisseriaceae</taxon>
        <taxon>Vitreoscilla</taxon>
    </lineage>
</organism>
<keyword evidence="3" id="KW-1185">Reference proteome</keyword>
<evidence type="ECO:0000256" key="1">
    <source>
        <dbReference type="SAM" id="Phobius"/>
    </source>
</evidence>
<dbReference type="Proteomes" id="UP000832011">
    <property type="component" value="Chromosome"/>
</dbReference>